<accession>A0ABP6ABA1</accession>
<dbReference type="Proteomes" id="UP001499978">
    <property type="component" value="Unassembled WGS sequence"/>
</dbReference>
<feature type="signal peptide" evidence="1">
    <location>
        <begin position="1"/>
        <end position="23"/>
    </location>
</feature>
<sequence length="146" mass="15702">MPDMNRRDLLRYSAAAAVATATAAGVANLAAPGLAASDKPTAKDDRDFELDYKGKKIKGTHDKANKKHKVTINGKKLAVMELELPAAEDSAATITAVISALTHYEPFQLDEKDNRQGLKKLAQKAVDVLGDEELTPLAGEDHEHGR</sequence>
<reference evidence="3" key="1">
    <citation type="journal article" date="2019" name="Int. J. Syst. Evol. Microbiol.">
        <title>The Global Catalogue of Microorganisms (GCM) 10K type strain sequencing project: providing services to taxonomists for standard genome sequencing and annotation.</title>
        <authorList>
            <consortium name="The Broad Institute Genomics Platform"/>
            <consortium name="The Broad Institute Genome Sequencing Center for Infectious Disease"/>
            <person name="Wu L."/>
            <person name="Ma J."/>
        </authorList>
    </citation>
    <scope>NUCLEOTIDE SEQUENCE [LARGE SCALE GENOMIC DNA]</scope>
    <source>
        <strain evidence="3">JCM 3367</strain>
    </source>
</reference>
<feature type="chain" id="PRO_5045038201" evidence="1">
    <location>
        <begin position="24"/>
        <end position="146"/>
    </location>
</feature>
<organism evidence="2 3">
    <name type="scientific">Pilimelia columellifera subsp. columellifera</name>
    <dbReference type="NCBI Taxonomy" id="706583"/>
    <lineage>
        <taxon>Bacteria</taxon>
        <taxon>Bacillati</taxon>
        <taxon>Actinomycetota</taxon>
        <taxon>Actinomycetes</taxon>
        <taxon>Micromonosporales</taxon>
        <taxon>Micromonosporaceae</taxon>
        <taxon>Pilimelia</taxon>
    </lineage>
</organism>
<evidence type="ECO:0000256" key="1">
    <source>
        <dbReference type="SAM" id="SignalP"/>
    </source>
</evidence>
<evidence type="ECO:0000313" key="3">
    <source>
        <dbReference type="Proteomes" id="UP001499978"/>
    </source>
</evidence>
<dbReference type="InterPro" id="IPR010928">
    <property type="entry name" value="MelC1"/>
</dbReference>
<name>A0ABP6ABA1_9ACTN</name>
<comment type="caution">
    <text evidence="2">The sequence shown here is derived from an EMBL/GenBank/DDBJ whole genome shotgun (WGS) entry which is preliminary data.</text>
</comment>
<dbReference type="InterPro" id="IPR006311">
    <property type="entry name" value="TAT_signal"/>
</dbReference>
<dbReference type="EMBL" id="BAAARY010000002">
    <property type="protein sequence ID" value="GAA2513979.1"/>
    <property type="molecule type" value="Genomic_DNA"/>
</dbReference>
<protein>
    <submittedName>
        <fullName evidence="2">Uncharacterized protein</fullName>
    </submittedName>
</protein>
<keyword evidence="1" id="KW-0732">Signal</keyword>
<proteinExistence type="predicted"/>
<gene>
    <name evidence="2" type="ORF">GCM10010201_07350</name>
</gene>
<dbReference type="Pfam" id="PF06236">
    <property type="entry name" value="MelC1"/>
    <property type="match status" value="1"/>
</dbReference>
<keyword evidence="3" id="KW-1185">Reference proteome</keyword>
<dbReference type="PROSITE" id="PS51318">
    <property type="entry name" value="TAT"/>
    <property type="match status" value="1"/>
</dbReference>
<evidence type="ECO:0000313" key="2">
    <source>
        <dbReference type="EMBL" id="GAA2513979.1"/>
    </source>
</evidence>